<dbReference type="PANTHER" id="PTHR21664">
    <property type="entry name" value="CHRONIC MYELOGENOUS LEUKEMIA TUMOR ANTIGEN 66"/>
    <property type="match status" value="1"/>
</dbReference>
<dbReference type="Proteomes" id="UP001142055">
    <property type="component" value="Chromosome 2"/>
</dbReference>
<evidence type="ECO:0000256" key="2">
    <source>
        <dbReference type="ARBA" id="ARBA00004496"/>
    </source>
</evidence>
<dbReference type="GO" id="GO:0005737">
    <property type="term" value="C:cytoplasm"/>
    <property type="evidence" value="ECO:0007669"/>
    <property type="project" value="UniProtKB-SubCell"/>
</dbReference>
<comment type="caution">
    <text evidence="5">The sequence shown here is derived from an EMBL/GenBank/DDBJ whole genome shotgun (WGS) entry which is preliminary data.</text>
</comment>
<evidence type="ECO:0000313" key="5">
    <source>
        <dbReference type="EMBL" id="KAJ6219745.1"/>
    </source>
</evidence>
<keyword evidence="6" id="KW-1185">Reference proteome</keyword>
<keyword evidence="4" id="KW-0539">Nucleus</keyword>
<keyword evidence="3" id="KW-0963">Cytoplasm</keyword>
<dbReference type="AlphaFoldDB" id="A0A9Q0RMQ9"/>
<proteinExistence type="predicted"/>
<evidence type="ECO:0000313" key="6">
    <source>
        <dbReference type="Proteomes" id="UP001142055"/>
    </source>
</evidence>
<sequence length="314" mass="36980">MVKRLVVDRDLINTKFETYRYNRDCKYEIHSETIYNQQQIHSFKLNDTDYSYCHATMSSNLNCFYQDRNDPHRVYYITDSGSIIVASPTDPNNSCKFEQFQLFSIPAIEIKQFIDNPRASNEFPKYISFDNEGKDLLIVSSFKMEYKEVNIASIKESTNEIRIQPLIKKEEESSNSLATDSMCKERKETTEAKITKAVFDEYENFDFQDSEAFMVMVRFDCQSGSIHDEYDLSSQQWLFSMINYSKENRFPILVTRHDVDAFMYEPQIENGELRLKHLESFPAFGYVSVSKRNRRYMTFGPELDQMVINDGIMV</sequence>
<dbReference type="InterPro" id="IPR037895">
    <property type="entry name" value="NUDCD1"/>
</dbReference>
<comment type="subcellular location">
    <subcellularLocation>
        <location evidence="2">Cytoplasm</location>
    </subcellularLocation>
    <subcellularLocation>
        <location evidence="1">Nucleus</location>
    </subcellularLocation>
</comment>
<organism evidence="5 6">
    <name type="scientific">Blomia tropicalis</name>
    <name type="common">Mite</name>
    <dbReference type="NCBI Taxonomy" id="40697"/>
    <lineage>
        <taxon>Eukaryota</taxon>
        <taxon>Metazoa</taxon>
        <taxon>Ecdysozoa</taxon>
        <taxon>Arthropoda</taxon>
        <taxon>Chelicerata</taxon>
        <taxon>Arachnida</taxon>
        <taxon>Acari</taxon>
        <taxon>Acariformes</taxon>
        <taxon>Sarcoptiformes</taxon>
        <taxon>Astigmata</taxon>
        <taxon>Glycyphagoidea</taxon>
        <taxon>Echimyopodidae</taxon>
        <taxon>Blomia</taxon>
    </lineage>
</organism>
<dbReference type="PANTHER" id="PTHR21664:SF1">
    <property type="entry name" value="NUDC DOMAIN-CONTAINING PROTEIN 1"/>
    <property type="match status" value="1"/>
</dbReference>
<evidence type="ECO:0000256" key="4">
    <source>
        <dbReference type="ARBA" id="ARBA00023242"/>
    </source>
</evidence>
<dbReference type="EMBL" id="JAPWDV010000002">
    <property type="protein sequence ID" value="KAJ6219745.1"/>
    <property type="molecule type" value="Genomic_DNA"/>
</dbReference>
<protein>
    <submittedName>
        <fullName evidence="5">Uncharacterized protein</fullName>
    </submittedName>
</protein>
<name>A0A9Q0RMQ9_BLOTA</name>
<evidence type="ECO:0000256" key="3">
    <source>
        <dbReference type="ARBA" id="ARBA00022490"/>
    </source>
</evidence>
<gene>
    <name evidence="5" type="ORF">RDWZM_005557</name>
</gene>
<dbReference type="GO" id="GO:0005634">
    <property type="term" value="C:nucleus"/>
    <property type="evidence" value="ECO:0007669"/>
    <property type="project" value="UniProtKB-SubCell"/>
</dbReference>
<reference evidence="5" key="1">
    <citation type="submission" date="2022-12" db="EMBL/GenBank/DDBJ databases">
        <title>Genome assemblies of Blomia tropicalis.</title>
        <authorList>
            <person name="Cui Y."/>
        </authorList>
    </citation>
    <scope>NUCLEOTIDE SEQUENCE</scope>
    <source>
        <tissue evidence="5">Adult mites</tissue>
    </source>
</reference>
<evidence type="ECO:0000256" key="1">
    <source>
        <dbReference type="ARBA" id="ARBA00004123"/>
    </source>
</evidence>
<accession>A0A9Q0RMQ9</accession>